<feature type="region of interest" description="Disordered" evidence="12">
    <location>
        <begin position="142"/>
        <end position="170"/>
    </location>
</feature>
<dbReference type="GO" id="GO:0003852">
    <property type="term" value="F:2-isopropylmalate synthase activity"/>
    <property type="evidence" value="ECO:0007669"/>
    <property type="project" value="UniProtKB-EC"/>
</dbReference>
<dbReference type="PANTHER" id="PTHR43538:SF1">
    <property type="entry name" value="(R)-CITRAMALATE SYNTHASE"/>
    <property type="match status" value="1"/>
</dbReference>
<dbReference type="InterPro" id="IPR000891">
    <property type="entry name" value="PYR_CT"/>
</dbReference>
<reference evidence="14 15" key="1">
    <citation type="submission" date="2011-10" db="EMBL/GenBank/DDBJ databases">
        <authorList>
            <person name="Genoscope - CEA"/>
        </authorList>
    </citation>
    <scope>NUCLEOTIDE SEQUENCE [LARGE SCALE GENOMIC DNA]</scope>
    <source>
        <strain evidence="14 15">RCC 1105</strain>
    </source>
</reference>
<dbReference type="InterPro" id="IPR054691">
    <property type="entry name" value="LeuA/HCS_post-cat"/>
</dbReference>
<comment type="catalytic activity">
    <reaction evidence="1">
        <text>3-methyl-2-oxobutanoate + acetyl-CoA + H2O = (2S)-2-isopropylmalate + CoA + H(+)</text>
        <dbReference type="Rhea" id="RHEA:21524"/>
        <dbReference type="ChEBI" id="CHEBI:1178"/>
        <dbReference type="ChEBI" id="CHEBI:11851"/>
        <dbReference type="ChEBI" id="CHEBI:15377"/>
        <dbReference type="ChEBI" id="CHEBI:15378"/>
        <dbReference type="ChEBI" id="CHEBI:57287"/>
        <dbReference type="ChEBI" id="CHEBI:57288"/>
        <dbReference type="EC" id="2.3.3.13"/>
    </reaction>
</comment>
<dbReference type="EC" id="2.3.3.21" evidence="10"/>
<dbReference type="InterPro" id="IPR002034">
    <property type="entry name" value="AIPM/Hcit_synth_CS"/>
</dbReference>
<evidence type="ECO:0000256" key="1">
    <source>
        <dbReference type="ARBA" id="ARBA00000064"/>
    </source>
</evidence>
<evidence type="ECO:0000256" key="3">
    <source>
        <dbReference type="ARBA" id="ARBA00006154"/>
    </source>
</evidence>
<evidence type="ECO:0000256" key="4">
    <source>
        <dbReference type="ARBA" id="ARBA00012973"/>
    </source>
</evidence>
<dbReference type="KEGG" id="bpg:Bathy10g04220"/>
<evidence type="ECO:0000256" key="6">
    <source>
        <dbReference type="ARBA" id="ARBA00022605"/>
    </source>
</evidence>
<feature type="compositionally biased region" description="Low complexity" evidence="12">
    <location>
        <begin position="533"/>
        <end position="550"/>
    </location>
</feature>
<dbReference type="GeneID" id="19013498"/>
<feature type="domain" description="Pyruvate carboxyltransferase" evidence="13">
    <location>
        <begin position="81"/>
        <end position="381"/>
    </location>
</feature>
<dbReference type="RefSeq" id="XP_007510452.1">
    <property type="nucleotide sequence ID" value="XM_007510390.1"/>
</dbReference>
<evidence type="ECO:0000256" key="7">
    <source>
        <dbReference type="ARBA" id="ARBA00022624"/>
    </source>
</evidence>
<keyword evidence="7" id="KW-0412">Isoleucine biosynthesis</keyword>
<dbReference type="SUPFAM" id="SSF51569">
    <property type="entry name" value="Aldolase"/>
    <property type="match status" value="1"/>
</dbReference>
<organism evidence="14 15">
    <name type="scientific">Bathycoccus prasinos</name>
    <dbReference type="NCBI Taxonomy" id="41875"/>
    <lineage>
        <taxon>Eukaryota</taxon>
        <taxon>Viridiplantae</taxon>
        <taxon>Chlorophyta</taxon>
        <taxon>Mamiellophyceae</taxon>
        <taxon>Mamiellales</taxon>
        <taxon>Bathycoccaceae</taxon>
        <taxon>Bathycoccus</taxon>
    </lineage>
</organism>
<comment type="similarity">
    <text evidence="3 11">Belongs to the alpha-IPM synthase/homocitrate synthase family.</text>
</comment>
<gene>
    <name evidence="14" type="ordered locus">Bathy10g04220</name>
</gene>
<dbReference type="GO" id="GO:0009097">
    <property type="term" value="P:isoleucine biosynthetic process"/>
    <property type="evidence" value="ECO:0007669"/>
    <property type="project" value="UniProtKB-UniPathway"/>
</dbReference>
<dbReference type="CDD" id="cd07941">
    <property type="entry name" value="DRE_TIM_LeuA3"/>
    <property type="match status" value="1"/>
</dbReference>
<dbReference type="PANTHER" id="PTHR43538">
    <property type="entry name" value="ALPHA-IPM SYNTHASE/HOMOCITRATE SYNTHASE"/>
    <property type="match status" value="1"/>
</dbReference>
<dbReference type="Proteomes" id="UP000198341">
    <property type="component" value="Chromosome 10"/>
</dbReference>
<dbReference type="SUPFAM" id="SSF110921">
    <property type="entry name" value="2-isopropylmalate synthase LeuA, allosteric (dimerisation) domain"/>
    <property type="match status" value="1"/>
</dbReference>
<evidence type="ECO:0000313" key="14">
    <source>
        <dbReference type="EMBL" id="CCO17985.1"/>
    </source>
</evidence>
<evidence type="ECO:0000256" key="12">
    <source>
        <dbReference type="SAM" id="MobiDB-lite"/>
    </source>
</evidence>
<evidence type="ECO:0000313" key="15">
    <source>
        <dbReference type="Proteomes" id="UP000198341"/>
    </source>
</evidence>
<comment type="pathway">
    <text evidence="2">Amino-acid biosynthesis; L-isoleucine biosynthesis; 2-oxobutanoate from pyruvate: step 1/3.</text>
</comment>
<name>K8EZR3_9CHLO</name>
<dbReference type="Pfam" id="PF08502">
    <property type="entry name" value="LeuA_dimer"/>
    <property type="match status" value="1"/>
</dbReference>
<dbReference type="InterPro" id="IPR036230">
    <property type="entry name" value="LeuA_allosteric_dom_sf"/>
</dbReference>
<dbReference type="STRING" id="41875.K8EZR3"/>
<dbReference type="PROSITE" id="PS00816">
    <property type="entry name" value="AIPM_HOMOCIT_SYNTH_2"/>
    <property type="match status" value="1"/>
</dbReference>
<evidence type="ECO:0000256" key="2">
    <source>
        <dbReference type="ARBA" id="ARBA00004743"/>
    </source>
</evidence>
<evidence type="ECO:0000259" key="13">
    <source>
        <dbReference type="PROSITE" id="PS50991"/>
    </source>
</evidence>
<dbReference type="Pfam" id="PF22617">
    <property type="entry name" value="HCS_D2"/>
    <property type="match status" value="1"/>
</dbReference>
<protein>
    <recommendedName>
        <fullName evidence="5">(R)-citramalate synthase</fullName>
        <ecNumber evidence="4">2.3.3.13</ecNumber>
        <ecNumber evidence="10">2.3.3.21</ecNumber>
    </recommendedName>
</protein>
<keyword evidence="9" id="KW-0100">Branched-chain amino acid biosynthesis</keyword>
<dbReference type="Gene3D" id="3.20.20.70">
    <property type="entry name" value="Aldolase class I"/>
    <property type="match status" value="1"/>
</dbReference>
<dbReference type="InterPro" id="IPR013785">
    <property type="entry name" value="Aldolase_TIM"/>
</dbReference>
<dbReference type="GO" id="GO:0043714">
    <property type="term" value="F:(R)-citramalate synthase activity"/>
    <property type="evidence" value="ECO:0007669"/>
    <property type="project" value="UniProtKB-EC"/>
</dbReference>
<proteinExistence type="inferred from homology"/>
<feature type="compositionally biased region" description="Low complexity" evidence="12">
    <location>
        <begin position="145"/>
        <end position="157"/>
    </location>
</feature>
<sequence length="691" mass="74082">MGATTTTTTTSKTPLFLVKKKRTDLKIVQLSRSRSRRKLPPPPKSVLKTNSPPPAEEEEKRSSITKAKNSKDAFKLETNEIALYDTTLRDGAQQVGMSLTLDDKLAVSKRLKEIGVRFIEGGYPGSNPKDAKYFEVEANNAREMSSQSNSGSSKNSSYTDAAEVSNKNKNKNVNNNTYTFISAFGMTRRKGVSVEQDAGLQAMLDCPAPVACIVAKAWDEQCEKVLEVTLEENLQLIEESVAYLIENGKDVIVDAEHFYDGYNANPEYALKCLKTAANAGAKAIALCDTNGGMMPWDVEAITRIVVESLGDTMIGVHMHNDGGLAVANSIAGVRAGATMVQGCFNGYGERTGNADLVVIAANLALKMGKKVVPDGELAKLTECARTIAKICRQDILARQPYVGPDAFAHKGGLHVAALKKMPMSYNHILPELVGNSARSVVSELSGRGNVLDAAYKTGREVSGDMAKKVLAQIKSLESKGFILEDAGASVDILFQRAASDYEAPFNVVEFTVHSGSTSFGVVAKEEDDDDGSSDSGSGSSDSNSSSNGNGTNRNRAPSEGYKEGSFSSNQAIVKIDTFLTKNMETRLSVAEGNGPVDALAKALRSALRDDFPQLDGISLSDYKVDLLSQGGTTAAVTRVTIDFVDSATDLRWRTVGAHSSIIEASFRALVDGLEYGIERCADGCVVDFETN</sequence>
<dbReference type="GO" id="GO:0009098">
    <property type="term" value="P:L-leucine biosynthetic process"/>
    <property type="evidence" value="ECO:0007669"/>
    <property type="project" value="InterPro"/>
</dbReference>
<evidence type="ECO:0000256" key="5">
    <source>
        <dbReference type="ARBA" id="ARBA00022325"/>
    </source>
</evidence>
<keyword evidence="15" id="KW-1185">Reference proteome</keyword>
<evidence type="ECO:0000256" key="11">
    <source>
        <dbReference type="RuleBase" id="RU003523"/>
    </source>
</evidence>
<dbReference type="UniPathway" id="UPA00047">
    <property type="reaction ID" value="UER00066"/>
</dbReference>
<dbReference type="EMBL" id="FO082269">
    <property type="protein sequence ID" value="CCO17985.1"/>
    <property type="molecule type" value="Genomic_DNA"/>
</dbReference>
<accession>K8EZR3</accession>
<evidence type="ECO:0000256" key="9">
    <source>
        <dbReference type="ARBA" id="ARBA00023304"/>
    </source>
</evidence>
<dbReference type="Pfam" id="PF00682">
    <property type="entry name" value="HMGL-like"/>
    <property type="match status" value="1"/>
</dbReference>
<dbReference type="OrthoDB" id="2015253at2759"/>
<dbReference type="InterPro" id="IPR005675">
    <property type="entry name" value="Citramal_synthase"/>
</dbReference>
<keyword evidence="6" id="KW-0028">Amino-acid biosynthesis</keyword>
<dbReference type="EC" id="2.3.3.13" evidence="4"/>
<dbReference type="PROSITE" id="PS50991">
    <property type="entry name" value="PYR_CT"/>
    <property type="match status" value="1"/>
</dbReference>
<evidence type="ECO:0000256" key="8">
    <source>
        <dbReference type="ARBA" id="ARBA00022679"/>
    </source>
</evidence>
<dbReference type="InterPro" id="IPR013709">
    <property type="entry name" value="2-isopropylmalate_synth_dimer"/>
</dbReference>
<feature type="region of interest" description="Disordered" evidence="12">
    <location>
        <begin position="523"/>
        <end position="565"/>
    </location>
</feature>
<dbReference type="PROSITE" id="PS00815">
    <property type="entry name" value="AIPM_HOMOCIT_SYNTH_1"/>
    <property type="match status" value="1"/>
</dbReference>
<dbReference type="Gene3D" id="3.30.160.270">
    <property type="match status" value="1"/>
</dbReference>
<feature type="region of interest" description="Disordered" evidence="12">
    <location>
        <begin position="27"/>
        <end position="71"/>
    </location>
</feature>
<dbReference type="AlphaFoldDB" id="K8EZR3"/>
<evidence type="ECO:0000256" key="10">
    <source>
        <dbReference type="ARBA" id="ARBA00034330"/>
    </source>
</evidence>
<dbReference type="SMART" id="SM00917">
    <property type="entry name" value="LeuA_dimer"/>
    <property type="match status" value="1"/>
</dbReference>
<dbReference type="eggNOG" id="KOG2367">
    <property type="taxonomic scope" value="Eukaryota"/>
</dbReference>
<dbReference type="Gene3D" id="1.10.238.260">
    <property type="match status" value="1"/>
</dbReference>
<keyword evidence="8 11" id="KW-0808">Transferase</keyword>